<gene>
    <name evidence="1" type="ORF">B277_16247</name>
    <name evidence="2" type="ORF">CWN80_09085</name>
</gene>
<proteinExistence type="predicted"/>
<keyword evidence="4" id="KW-1185">Reference proteome</keyword>
<dbReference type="Proteomes" id="UP000004474">
    <property type="component" value="Unassembled WGS sequence"/>
</dbReference>
<dbReference type="PATRIC" id="fig|1210046.3.peg.3097"/>
<evidence type="ECO:0000313" key="1">
    <source>
        <dbReference type="EMBL" id="EKA59807.1"/>
    </source>
</evidence>
<dbReference type="AlphaFoldDB" id="K1E3A1"/>
<protein>
    <submittedName>
        <fullName evidence="1">Uncharacterized protein</fullName>
    </submittedName>
</protein>
<evidence type="ECO:0000313" key="2">
    <source>
        <dbReference type="EMBL" id="RWU82957.1"/>
    </source>
</evidence>
<dbReference type="Proteomes" id="UP000288711">
    <property type="component" value="Unassembled WGS sequence"/>
</dbReference>
<sequence>MLLRWVRDRPRSRWLALVVTAEGEELRLEVVDAGALAPVESDPNRALSRDAALLRSLRRLG</sequence>
<comment type="caution">
    <text evidence="1">The sequence shown here is derived from an EMBL/GenBank/DDBJ whole genome shotgun (WGS) entry which is preliminary data.</text>
</comment>
<organism evidence="1 3">
    <name type="scientific">Janibacter hoylei PVAS-1</name>
    <dbReference type="NCBI Taxonomy" id="1210046"/>
    <lineage>
        <taxon>Bacteria</taxon>
        <taxon>Bacillati</taxon>
        <taxon>Actinomycetota</taxon>
        <taxon>Actinomycetes</taxon>
        <taxon>Micrococcales</taxon>
        <taxon>Intrasporangiaceae</taxon>
        <taxon>Janibacter</taxon>
    </lineage>
</organism>
<reference evidence="1 3" key="2">
    <citation type="journal article" date="2012" name="J. Bacteriol.">
        <title>Genome Sequence of Janibacter hoylei MTCC8307, Isolated from the Stratospheric Air.</title>
        <authorList>
            <person name="Pawar S.P."/>
            <person name="Dhotre D.P."/>
            <person name="Shetty S.A."/>
            <person name="Chowdhury S.P."/>
            <person name="Chaudhari B.L."/>
            <person name="Shouche Y.S."/>
        </authorList>
    </citation>
    <scope>NUCLEOTIDE SEQUENCE [LARGE SCALE GENOMIC DNA]</scope>
    <source>
        <strain evidence="1 3">PVAS-1</strain>
    </source>
</reference>
<reference evidence="2 4" key="1">
    <citation type="journal article" date="2009" name="Int. J. Syst. Evol. Microbiol.">
        <title>Janibacter hoylei sp. nov., Bacillus isronensis sp. nov. and Bacillus aryabhattai sp. nov., isolated from cryotubes used for collecting air from the upper atmosphere.</title>
        <authorList>
            <person name="Shivaji S."/>
            <person name="Chaturvedi P."/>
            <person name="Begum Z."/>
            <person name="Pindi P.K."/>
            <person name="Manorama R."/>
            <person name="Padmanaban D.A."/>
            <person name="Shouche Y.S."/>
            <person name="Pawar S."/>
            <person name="Vaishampayan P."/>
            <person name="Dutt C.B."/>
            <person name="Datta G.N."/>
            <person name="Manchanda R.K."/>
            <person name="Rao U.R."/>
            <person name="Bhargava P.M."/>
            <person name="Narlikar J.V."/>
        </authorList>
    </citation>
    <scope>NUCLEOTIDE SEQUENCE [LARGE SCALE GENOMIC DNA]</scope>
    <source>
        <strain evidence="2 4">PVAS-1</strain>
    </source>
</reference>
<evidence type="ECO:0000313" key="4">
    <source>
        <dbReference type="Proteomes" id="UP000288711"/>
    </source>
</evidence>
<reference evidence="2" key="3">
    <citation type="submission" date="2017-11" db="EMBL/GenBank/DDBJ databases">
        <authorList>
            <person name="Seuylemezian A."/>
            <person name="Cooper K."/>
            <person name="Vaishampayan P."/>
        </authorList>
    </citation>
    <scope>NUCLEOTIDE SEQUENCE</scope>
    <source>
        <strain evidence="2">PVAS-1</strain>
    </source>
</reference>
<dbReference type="EMBL" id="PIPF01000009">
    <property type="protein sequence ID" value="RWU82957.1"/>
    <property type="molecule type" value="Genomic_DNA"/>
</dbReference>
<dbReference type="EMBL" id="ALWX01000112">
    <property type="protein sequence ID" value="EKA59807.1"/>
    <property type="molecule type" value="Genomic_DNA"/>
</dbReference>
<accession>K1E3A1</accession>
<name>K1E3A1_9MICO</name>
<evidence type="ECO:0000313" key="3">
    <source>
        <dbReference type="Proteomes" id="UP000004474"/>
    </source>
</evidence>